<keyword evidence="2" id="KW-0808">Transferase</keyword>
<dbReference type="Gene3D" id="3.40.50.2000">
    <property type="entry name" value="Glycogen Phosphorylase B"/>
    <property type="match status" value="2"/>
</dbReference>
<name>A0ABQ1I1P4_9ALTE</name>
<evidence type="ECO:0000256" key="1">
    <source>
        <dbReference type="ARBA" id="ARBA00022676"/>
    </source>
</evidence>
<evidence type="ECO:0000313" key="4">
    <source>
        <dbReference type="Proteomes" id="UP000651977"/>
    </source>
</evidence>
<proteinExistence type="predicted"/>
<dbReference type="Pfam" id="PF01075">
    <property type="entry name" value="Glyco_transf_9"/>
    <property type="match status" value="1"/>
</dbReference>
<dbReference type="SUPFAM" id="SSF53756">
    <property type="entry name" value="UDP-Glycosyltransferase/glycogen phosphorylase"/>
    <property type="match status" value="1"/>
</dbReference>
<evidence type="ECO:0000256" key="2">
    <source>
        <dbReference type="ARBA" id="ARBA00022679"/>
    </source>
</evidence>
<dbReference type="Proteomes" id="UP000651977">
    <property type="component" value="Unassembled WGS sequence"/>
</dbReference>
<dbReference type="RefSeq" id="WP_055733610.1">
    <property type="nucleotide sequence ID" value="NZ_BMDY01000008.1"/>
</dbReference>
<dbReference type="InterPro" id="IPR051199">
    <property type="entry name" value="LPS_LOS_Heptosyltrfase"/>
</dbReference>
<comment type="caution">
    <text evidence="3">The sequence shown here is derived from an EMBL/GenBank/DDBJ whole genome shotgun (WGS) entry which is preliminary data.</text>
</comment>
<protein>
    <submittedName>
        <fullName evidence="3">LOS biosynthesis enzyme LBGB</fullName>
    </submittedName>
</protein>
<sequence>MAISDYLHGVRRSRDKFNFALGRSLFDRNLPPLARLESCDSVLIVRSDGKIGDSLVASFIYPELKKANPNISIGVLCTANTAAMYESNPAIDHVHHYPKRAKLWQVKKLISPLPYYQAVIFLPETVKARDFLMLRCLKAQLNIGIAQGVGLINCNIREQVLGKPSQQYFIEAAKRLGVTVEDANYRYTLPAETEQAVLGFLAEMRGQYIALNPFGNAGKRSFTEDRLIQVAAGLREAFPELPLVILASPNSQALVSRVAERLAGVHCLAQTQSIDQNAALIKHSKLFISVDTATVHLARCFASPMVAIYRPDPANFAMWQPNYQPTEVVFSREPSNSQEEVNIGEFDLTELLQKCRQLLARLTTESAQA</sequence>
<keyword evidence="4" id="KW-1185">Reference proteome</keyword>
<dbReference type="PANTHER" id="PTHR30160:SF15">
    <property type="entry name" value="GLYCOSYLTRANSFERASE HI_0523-RELATED"/>
    <property type="match status" value="1"/>
</dbReference>
<keyword evidence="1" id="KW-0328">Glycosyltransferase</keyword>
<dbReference type="CDD" id="cd03789">
    <property type="entry name" value="GT9_LPS_heptosyltransferase"/>
    <property type="match status" value="1"/>
</dbReference>
<reference evidence="4" key="1">
    <citation type="journal article" date="2019" name="Int. J. Syst. Evol. Microbiol.">
        <title>The Global Catalogue of Microorganisms (GCM) 10K type strain sequencing project: providing services to taxonomists for standard genome sequencing and annotation.</title>
        <authorList>
            <consortium name="The Broad Institute Genomics Platform"/>
            <consortium name="The Broad Institute Genome Sequencing Center for Infectious Disease"/>
            <person name="Wu L."/>
            <person name="Ma J."/>
        </authorList>
    </citation>
    <scope>NUCLEOTIDE SEQUENCE [LARGE SCALE GENOMIC DNA]</scope>
    <source>
        <strain evidence="4">CGMCC 1.10131</strain>
    </source>
</reference>
<dbReference type="PANTHER" id="PTHR30160">
    <property type="entry name" value="TETRAACYLDISACCHARIDE 4'-KINASE-RELATED"/>
    <property type="match status" value="1"/>
</dbReference>
<gene>
    <name evidence="3" type="ORF">GCM10007414_16490</name>
</gene>
<dbReference type="EMBL" id="BMDY01000008">
    <property type="protein sequence ID" value="GGB03891.1"/>
    <property type="molecule type" value="Genomic_DNA"/>
</dbReference>
<dbReference type="InterPro" id="IPR002201">
    <property type="entry name" value="Glyco_trans_9"/>
</dbReference>
<organism evidence="3 4">
    <name type="scientific">Agarivorans gilvus</name>
    <dbReference type="NCBI Taxonomy" id="680279"/>
    <lineage>
        <taxon>Bacteria</taxon>
        <taxon>Pseudomonadati</taxon>
        <taxon>Pseudomonadota</taxon>
        <taxon>Gammaproteobacteria</taxon>
        <taxon>Alteromonadales</taxon>
        <taxon>Alteromonadaceae</taxon>
        <taxon>Agarivorans</taxon>
    </lineage>
</organism>
<evidence type="ECO:0000313" key="3">
    <source>
        <dbReference type="EMBL" id="GGB03891.1"/>
    </source>
</evidence>
<accession>A0ABQ1I1P4</accession>